<dbReference type="RefSeq" id="WP_075126066.1">
    <property type="nucleotide sequence ID" value="NZ_MSIE01000022.1"/>
</dbReference>
<feature type="transmembrane region" description="Helical" evidence="1">
    <location>
        <begin position="60"/>
        <end position="82"/>
    </location>
</feature>
<reference evidence="2 3" key="1">
    <citation type="submission" date="2016-12" db="EMBL/GenBank/DDBJ databases">
        <title>The draft genome sequence of Actinophytocola sp. 11-183.</title>
        <authorList>
            <person name="Wang W."/>
            <person name="Yuan L."/>
        </authorList>
    </citation>
    <scope>NUCLEOTIDE SEQUENCE [LARGE SCALE GENOMIC DNA]</scope>
    <source>
        <strain evidence="2 3">11-183</strain>
    </source>
</reference>
<dbReference type="STRING" id="1912961.BU204_13840"/>
<feature type="transmembrane region" description="Helical" evidence="1">
    <location>
        <begin position="273"/>
        <end position="302"/>
    </location>
</feature>
<protein>
    <recommendedName>
        <fullName evidence="4">Glycosyltransferase RgtA/B/C/D-like domain-containing protein</fullName>
    </recommendedName>
</protein>
<organism evidence="2 3">
    <name type="scientific">Actinophytocola xanthii</name>
    <dbReference type="NCBI Taxonomy" id="1912961"/>
    <lineage>
        <taxon>Bacteria</taxon>
        <taxon>Bacillati</taxon>
        <taxon>Actinomycetota</taxon>
        <taxon>Actinomycetes</taxon>
        <taxon>Pseudonocardiales</taxon>
        <taxon>Pseudonocardiaceae</taxon>
    </lineage>
</organism>
<feature type="transmembrane region" description="Helical" evidence="1">
    <location>
        <begin position="440"/>
        <end position="462"/>
    </location>
</feature>
<feature type="transmembrane region" description="Helical" evidence="1">
    <location>
        <begin position="28"/>
        <end position="53"/>
    </location>
</feature>
<feature type="transmembrane region" description="Helical" evidence="1">
    <location>
        <begin position="242"/>
        <end position="261"/>
    </location>
</feature>
<dbReference type="InterPro" id="IPR046671">
    <property type="entry name" value="DUF6541"/>
</dbReference>
<comment type="caution">
    <text evidence="2">The sequence shown here is derived from an EMBL/GenBank/DDBJ whole genome shotgun (WGS) entry which is preliminary data.</text>
</comment>
<feature type="transmembrane region" description="Helical" evidence="1">
    <location>
        <begin position="322"/>
        <end position="340"/>
    </location>
</feature>
<feature type="transmembrane region" description="Helical" evidence="1">
    <location>
        <begin position="182"/>
        <end position="204"/>
    </location>
</feature>
<evidence type="ECO:0000313" key="2">
    <source>
        <dbReference type="EMBL" id="OLF17014.1"/>
    </source>
</evidence>
<dbReference type="Pfam" id="PF20176">
    <property type="entry name" value="DUF6541"/>
    <property type="match status" value="1"/>
</dbReference>
<feature type="transmembrane region" description="Helical" evidence="1">
    <location>
        <begin position="210"/>
        <end position="230"/>
    </location>
</feature>
<proteinExistence type="predicted"/>
<evidence type="ECO:0000313" key="3">
    <source>
        <dbReference type="Proteomes" id="UP000185596"/>
    </source>
</evidence>
<keyword evidence="1" id="KW-0472">Membrane</keyword>
<keyword evidence="1" id="KW-0812">Transmembrane</keyword>
<name>A0A1Q8CRQ7_9PSEU</name>
<feature type="transmembrane region" description="Helical" evidence="1">
    <location>
        <begin position="474"/>
        <end position="498"/>
    </location>
</feature>
<feature type="transmembrane region" description="Helical" evidence="1">
    <location>
        <begin position="400"/>
        <end position="420"/>
    </location>
</feature>
<keyword evidence="1" id="KW-1133">Transmembrane helix</keyword>
<gene>
    <name evidence="2" type="ORF">BU204_13840</name>
</gene>
<evidence type="ECO:0000256" key="1">
    <source>
        <dbReference type="SAM" id="Phobius"/>
    </source>
</evidence>
<accession>A0A1Q8CRQ7</accession>
<feature type="transmembrane region" description="Helical" evidence="1">
    <location>
        <begin position="94"/>
        <end position="115"/>
    </location>
</feature>
<dbReference type="EMBL" id="MSIE01000022">
    <property type="protein sequence ID" value="OLF17014.1"/>
    <property type="molecule type" value="Genomic_DNA"/>
</dbReference>
<dbReference type="Proteomes" id="UP000185596">
    <property type="component" value="Unassembled WGS sequence"/>
</dbReference>
<feature type="transmembrane region" description="Helical" evidence="1">
    <location>
        <begin position="375"/>
        <end position="393"/>
    </location>
</feature>
<evidence type="ECO:0008006" key="4">
    <source>
        <dbReference type="Google" id="ProtNLM"/>
    </source>
</evidence>
<sequence>MPTALVVAAWLLVPGLVAGYLAGLRGIVAAGLAPVASIAIIAATAVVAGGLGLRWSVPVALAGVGVAVLLVAAVTVATRRWFPRPEADPRPVTLAALGGFVPALVLGTITILMAIEAPDTLSQTYDAVFHYNALAYIGDTGNASSLTLGTLGNTEVPPSFYPAAWHDLASLVMLSTGASIPLAANLVTAVGAVVVWPLACLLLARQVFGRNVAALVVTGVLSLGFTAFPWNLLGFGVLWPNLLGMAFAPALLAVVLTLTHWTRDDALGIPRAWLALVVGVVAAGLAHPNVLFSVAVLSVFPVGARLFERGWRLHREGRTRRGAAEVLTVLILAAVAWYWTATTPTFAPTRDQYWPPFETKAAAVGEVVLNATNKYGALWLLSLVVIVGALAGLRRTEMRLLLAGHVVVGFLFVLAAAVNVPETRKFTGYWYNDSHRLAAILPITGVPLAVGGILYLAGRILAATADKPDWRRRVATAPSVAVAVVLTAVLVVATAGLYPTDRRDRVSIGYLERPRATLVTAEMREFYDRIAEQIPADAVVAGNPFTGSSLLWALEDRKVLFPHFRAAYSEEQTYLAGHLDAAATDPEVCAAATDLGVEYLLVGGVEFRPSDDQWEYFEGLDDPGTSSGFELVDSSGPSKLYRLTACDTSAEPNG</sequence>
<dbReference type="OrthoDB" id="3169698at2"/>
<dbReference type="AlphaFoldDB" id="A0A1Q8CRQ7"/>
<keyword evidence="3" id="KW-1185">Reference proteome</keyword>